<dbReference type="Pfam" id="PF00561">
    <property type="entry name" value="Abhydrolase_1"/>
    <property type="match status" value="1"/>
</dbReference>
<name>A0A2T7BJL7_9BACT</name>
<evidence type="ECO:0000256" key="1">
    <source>
        <dbReference type="ARBA" id="ARBA00022801"/>
    </source>
</evidence>
<sequence length="305" mass="33279">MADYRCGIPFVLPAVNFFMMSSKTFQSRRKASLGRSAFIEVEPNVRLHITDMGAGQPVVLIPGYPFGAAMYEYTIHALVAAGYRAIGVDTRGFGLSDKPEGGYNYDVFADDLKVVMETLGLENAVLGGHSMGGAYSLHFAAKYGGEHLSGLALFSAAAPKHTKAADYPYPLFTKEDISSWLELLKVNRPALTDTVGERFVLPTNTLTPGYFAWLGSLGVTASPYAMVKALTALRDEDLREDLAKIKVPTLILHAKDDAIAAYALAEQMHAGIKNATLVTFDKSGHGTFIEEREKFNAELLKFLKR</sequence>
<evidence type="ECO:0000259" key="2">
    <source>
        <dbReference type="Pfam" id="PF00561"/>
    </source>
</evidence>
<dbReference type="OrthoDB" id="9780932at2"/>
<dbReference type="PANTHER" id="PTHR43798">
    <property type="entry name" value="MONOACYLGLYCEROL LIPASE"/>
    <property type="match status" value="1"/>
</dbReference>
<dbReference type="InterPro" id="IPR050266">
    <property type="entry name" value="AB_hydrolase_sf"/>
</dbReference>
<keyword evidence="4" id="KW-1185">Reference proteome</keyword>
<dbReference type="GO" id="GO:0016787">
    <property type="term" value="F:hydrolase activity"/>
    <property type="evidence" value="ECO:0007669"/>
    <property type="project" value="UniProtKB-KW"/>
</dbReference>
<evidence type="ECO:0000313" key="4">
    <source>
        <dbReference type="Proteomes" id="UP000244450"/>
    </source>
</evidence>
<protein>
    <submittedName>
        <fullName evidence="3">Alpha/beta hydrolase</fullName>
    </submittedName>
</protein>
<dbReference type="SUPFAM" id="SSF53474">
    <property type="entry name" value="alpha/beta-Hydrolases"/>
    <property type="match status" value="1"/>
</dbReference>
<feature type="domain" description="AB hydrolase-1" evidence="2">
    <location>
        <begin position="57"/>
        <end position="291"/>
    </location>
</feature>
<dbReference type="EMBL" id="QCYK01000002">
    <property type="protein sequence ID" value="PUZ26444.1"/>
    <property type="molecule type" value="Genomic_DNA"/>
</dbReference>
<dbReference type="AlphaFoldDB" id="A0A2T7BJL7"/>
<keyword evidence="1 3" id="KW-0378">Hydrolase</keyword>
<organism evidence="3 4">
    <name type="scientific">Chitinophaga parva</name>
    <dbReference type="NCBI Taxonomy" id="2169414"/>
    <lineage>
        <taxon>Bacteria</taxon>
        <taxon>Pseudomonadati</taxon>
        <taxon>Bacteroidota</taxon>
        <taxon>Chitinophagia</taxon>
        <taxon>Chitinophagales</taxon>
        <taxon>Chitinophagaceae</taxon>
        <taxon>Chitinophaga</taxon>
    </lineage>
</organism>
<comment type="caution">
    <text evidence="3">The sequence shown here is derived from an EMBL/GenBank/DDBJ whole genome shotgun (WGS) entry which is preliminary data.</text>
</comment>
<accession>A0A2T7BJL7</accession>
<dbReference type="PANTHER" id="PTHR43798:SF31">
    <property type="entry name" value="AB HYDROLASE SUPERFAMILY PROTEIN YCLE"/>
    <property type="match status" value="1"/>
</dbReference>
<evidence type="ECO:0000313" key="3">
    <source>
        <dbReference type="EMBL" id="PUZ26444.1"/>
    </source>
</evidence>
<dbReference type="Proteomes" id="UP000244450">
    <property type="component" value="Unassembled WGS sequence"/>
</dbReference>
<proteinExistence type="predicted"/>
<reference evidence="3 4" key="1">
    <citation type="submission" date="2018-04" db="EMBL/GenBank/DDBJ databases">
        <title>Chitinophaga fuyangensis sp. nov., isolated from soil in a chemical factory.</title>
        <authorList>
            <person name="Chen K."/>
        </authorList>
    </citation>
    <scope>NUCLEOTIDE SEQUENCE [LARGE SCALE GENOMIC DNA]</scope>
    <source>
        <strain evidence="3 4">LY-1</strain>
    </source>
</reference>
<gene>
    <name evidence="3" type="ORF">DCC81_16250</name>
</gene>
<dbReference type="Gene3D" id="3.40.50.1820">
    <property type="entry name" value="alpha/beta hydrolase"/>
    <property type="match status" value="1"/>
</dbReference>
<dbReference type="InterPro" id="IPR029058">
    <property type="entry name" value="AB_hydrolase_fold"/>
</dbReference>
<dbReference type="InterPro" id="IPR000073">
    <property type="entry name" value="AB_hydrolase_1"/>
</dbReference>
<dbReference type="GO" id="GO:0016020">
    <property type="term" value="C:membrane"/>
    <property type="evidence" value="ECO:0007669"/>
    <property type="project" value="TreeGrafter"/>
</dbReference>
<dbReference type="PRINTS" id="PR00111">
    <property type="entry name" value="ABHYDROLASE"/>
</dbReference>